<dbReference type="Proteomes" id="UP000038647">
    <property type="component" value="Unassembled WGS sequence"/>
</dbReference>
<protein>
    <submittedName>
        <fullName evidence="1 2">Lipoprotein</fullName>
    </submittedName>
</protein>
<reference evidence="2 3" key="2">
    <citation type="submission" date="2015-03" db="EMBL/GenBank/DDBJ databases">
        <authorList>
            <consortium name="Pathogen Informatics"/>
            <person name="Murphy D."/>
        </authorList>
    </citation>
    <scope>NUCLEOTIDE SEQUENCE [LARGE SCALE GENOMIC DNA]</scope>
    <source>
        <strain evidence="2 3">IP08791</strain>
    </source>
</reference>
<dbReference type="EMBL" id="CQEH01000004">
    <property type="protein sequence ID" value="CNK78664.1"/>
    <property type="molecule type" value="Genomic_DNA"/>
</dbReference>
<evidence type="ECO:0000313" key="2">
    <source>
        <dbReference type="EMBL" id="CNK78664.1"/>
    </source>
</evidence>
<gene>
    <name evidence="1" type="ORF">ERS137965_00590</name>
    <name evidence="2" type="ORF">ERS137966_01264</name>
</gene>
<dbReference type="eggNOG" id="COG2027">
    <property type="taxonomic scope" value="Bacteria"/>
</dbReference>
<dbReference type="AlphaFoldDB" id="A0A0T9T598"/>
<dbReference type="OrthoDB" id="9796191at2"/>
<dbReference type="SUPFAM" id="SSF54001">
    <property type="entry name" value="Cysteine proteinases"/>
    <property type="match status" value="1"/>
</dbReference>
<evidence type="ECO:0000313" key="4">
    <source>
        <dbReference type="Proteomes" id="UP000041595"/>
    </source>
</evidence>
<organism evidence="1 4">
    <name type="scientific">Yersinia aldovae</name>
    <dbReference type="NCBI Taxonomy" id="29483"/>
    <lineage>
        <taxon>Bacteria</taxon>
        <taxon>Pseudomonadati</taxon>
        <taxon>Pseudomonadota</taxon>
        <taxon>Gammaproteobacteria</taxon>
        <taxon>Enterobacterales</taxon>
        <taxon>Yersiniaceae</taxon>
        <taxon>Yersinia</taxon>
    </lineage>
</organism>
<dbReference type="PROSITE" id="PS51257">
    <property type="entry name" value="PROKAR_LIPOPROTEIN"/>
    <property type="match status" value="1"/>
</dbReference>
<dbReference type="InterPro" id="IPR038765">
    <property type="entry name" value="Papain-like_cys_pep_sf"/>
</dbReference>
<sequence length="264" mass="29540">MHKLLPWIFVIALVGCGAKNNPHEIVDIDNYTSSRINSIIETQAKTAHNRSAGDAITQISAEFLGTPYEANRLVGSNTEPEKLVIDFRGLDCFTYLDYVEALRKTTAKSDFIQQVIRTRYIDSNVNYLHRKHFFTDWANREPLNAQDVTAQISPHAVTIMKHLNQKKAGGEFIPSLGVTPRNVTFIPPEFIDDTVISQLRSGDYIGIYTSIQGLDVTHTGIFIMTNNGPMLRNASSLKGNNKVVDSPFMEYVKKTPGIIVLRAL</sequence>
<dbReference type="RefSeq" id="WP_004702039.1">
    <property type="nucleotide sequence ID" value="NZ_CABHPY010000185.1"/>
</dbReference>
<keyword evidence="3" id="KW-1185">Reference proteome</keyword>
<dbReference type="EMBL" id="CQEJ01000003">
    <property type="protein sequence ID" value="CNK62220.1"/>
    <property type="molecule type" value="Genomic_DNA"/>
</dbReference>
<accession>A0A0T9T598</accession>
<dbReference type="Gene3D" id="1.10.3670.10">
    <property type="entry name" value="Putative xylanase like domain"/>
    <property type="match status" value="1"/>
</dbReference>
<reference evidence="1 4" key="1">
    <citation type="submission" date="2015-03" db="EMBL/GenBank/DDBJ databases">
        <authorList>
            <person name="Murphy D."/>
        </authorList>
    </citation>
    <scope>NUCLEOTIDE SEQUENCE [LARGE SCALE GENOMIC DNA]</scope>
    <source>
        <strain evidence="1 4">IP06005</strain>
    </source>
</reference>
<proteinExistence type="predicted"/>
<dbReference type="Pfam" id="PF07313">
    <property type="entry name" value="AmiA-like"/>
    <property type="match status" value="1"/>
</dbReference>
<dbReference type="Proteomes" id="UP000041595">
    <property type="component" value="Unassembled WGS sequence"/>
</dbReference>
<dbReference type="STRING" id="1453495.AT01_404"/>
<name>A0A0T9T598_YERAL</name>
<evidence type="ECO:0000313" key="3">
    <source>
        <dbReference type="Proteomes" id="UP000038647"/>
    </source>
</evidence>
<dbReference type="Gene3D" id="2.30.260.10">
    <property type="entry name" value="putative xylanase like domain"/>
    <property type="match status" value="1"/>
</dbReference>
<keyword evidence="1" id="KW-0449">Lipoprotein</keyword>
<evidence type="ECO:0000313" key="1">
    <source>
        <dbReference type="EMBL" id="CNK62220.1"/>
    </source>
</evidence>
<dbReference type="InterPro" id="IPR010846">
    <property type="entry name" value="AmiA-like"/>
</dbReference>